<dbReference type="PANTHER" id="PTHR23024:SF393">
    <property type="entry name" value="OS08G0547800 PROTEIN"/>
    <property type="match status" value="1"/>
</dbReference>
<dbReference type="InterPro" id="IPR013094">
    <property type="entry name" value="AB_hydrolase_3"/>
</dbReference>
<dbReference type="EnsemblPlants" id="KQJ99273">
    <property type="protein sequence ID" value="KQJ99273"/>
    <property type="gene ID" value="BRADI_3g42207v3"/>
</dbReference>
<dbReference type="InterPro" id="IPR002168">
    <property type="entry name" value="Lipase_GDXG_HIS_AS"/>
</dbReference>
<protein>
    <recommendedName>
        <fullName evidence="5">Alpha/beta hydrolase fold-3 domain-containing protein</fullName>
    </recommendedName>
</protein>
<feature type="domain" description="Alpha/beta hydrolase fold-3" evidence="5">
    <location>
        <begin position="95"/>
        <end position="304"/>
    </location>
</feature>
<dbReference type="Gramene" id="KQJ99273">
    <property type="protein sequence ID" value="KQJ99273"/>
    <property type="gene ID" value="BRADI_3g42207v3"/>
</dbReference>
<dbReference type="KEGG" id="bdi:100829507"/>
<evidence type="ECO:0000313" key="8">
    <source>
        <dbReference type="Proteomes" id="UP000008810"/>
    </source>
</evidence>
<gene>
    <name evidence="7" type="primary">LOC100829507</name>
    <name evidence="6" type="ORF">BRADI_3g42207v3</name>
</gene>
<dbReference type="Proteomes" id="UP000008810">
    <property type="component" value="Chromosome 3"/>
</dbReference>
<feature type="region of interest" description="Disordered" evidence="3">
    <location>
        <begin position="1"/>
        <end position="27"/>
    </location>
</feature>
<keyword evidence="4" id="KW-0472">Membrane</keyword>
<name>I1I989_BRADI</name>
<dbReference type="HOGENOM" id="CLU_012494_22_1_1"/>
<reference evidence="6 7" key="1">
    <citation type="journal article" date="2010" name="Nature">
        <title>Genome sequencing and analysis of the model grass Brachypodium distachyon.</title>
        <authorList>
            <consortium name="International Brachypodium Initiative"/>
        </authorList>
    </citation>
    <scope>NUCLEOTIDE SEQUENCE [LARGE SCALE GENOMIC DNA]</scope>
    <source>
        <strain evidence="6">Bd21</strain>
        <strain evidence="7">cv. Bd21</strain>
    </source>
</reference>
<keyword evidence="2" id="KW-0378">Hydrolase</keyword>
<feature type="compositionally biased region" description="Low complexity" evidence="3">
    <location>
        <begin position="1"/>
        <end position="20"/>
    </location>
</feature>
<dbReference type="Gene3D" id="3.40.50.1820">
    <property type="entry name" value="alpha/beta hydrolase"/>
    <property type="match status" value="1"/>
</dbReference>
<evidence type="ECO:0000256" key="4">
    <source>
        <dbReference type="SAM" id="Phobius"/>
    </source>
</evidence>
<dbReference type="SUPFAM" id="SSF53474">
    <property type="entry name" value="alpha/beta-Hydrolases"/>
    <property type="match status" value="1"/>
</dbReference>
<evidence type="ECO:0000313" key="6">
    <source>
        <dbReference type="EMBL" id="KQJ99273.1"/>
    </source>
</evidence>
<dbReference type="Pfam" id="PF07859">
    <property type="entry name" value="Abhydrolase_3"/>
    <property type="match status" value="1"/>
</dbReference>
<reference evidence="7" key="3">
    <citation type="submission" date="2018-08" db="UniProtKB">
        <authorList>
            <consortium name="EnsemblPlants"/>
        </authorList>
    </citation>
    <scope>IDENTIFICATION</scope>
    <source>
        <strain evidence="7">cv. Bd21</strain>
    </source>
</reference>
<keyword evidence="4" id="KW-1133">Transmembrane helix</keyword>
<evidence type="ECO:0000313" key="7">
    <source>
        <dbReference type="EnsemblPlants" id="KQJ99273"/>
    </source>
</evidence>
<dbReference type="GeneID" id="100829507"/>
<organism evidence="6">
    <name type="scientific">Brachypodium distachyon</name>
    <name type="common">Purple false brome</name>
    <name type="synonym">Trachynia distachya</name>
    <dbReference type="NCBI Taxonomy" id="15368"/>
    <lineage>
        <taxon>Eukaryota</taxon>
        <taxon>Viridiplantae</taxon>
        <taxon>Streptophyta</taxon>
        <taxon>Embryophyta</taxon>
        <taxon>Tracheophyta</taxon>
        <taxon>Spermatophyta</taxon>
        <taxon>Magnoliopsida</taxon>
        <taxon>Liliopsida</taxon>
        <taxon>Poales</taxon>
        <taxon>Poaceae</taxon>
        <taxon>BOP clade</taxon>
        <taxon>Pooideae</taxon>
        <taxon>Stipodae</taxon>
        <taxon>Brachypodieae</taxon>
        <taxon>Brachypodium</taxon>
    </lineage>
</organism>
<feature type="transmembrane region" description="Helical" evidence="4">
    <location>
        <begin position="94"/>
        <end position="115"/>
    </location>
</feature>
<dbReference type="InterPro" id="IPR029058">
    <property type="entry name" value="AB_hydrolase_fold"/>
</dbReference>
<evidence type="ECO:0000256" key="3">
    <source>
        <dbReference type="SAM" id="MobiDB-lite"/>
    </source>
</evidence>
<evidence type="ECO:0000256" key="2">
    <source>
        <dbReference type="ARBA" id="ARBA00022801"/>
    </source>
</evidence>
<dbReference type="EMBL" id="CM000882">
    <property type="protein sequence ID" value="KQJ99273.1"/>
    <property type="molecule type" value="Genomic_DNA"/>
</dbReference>
<dbReference type="OrthoDB" id="408631at2759"/>
<dbReference type="PANTHER" id="PTHR23024">
    <property type="entry name" value="ARYLACETAMIDE DEACETYLASE"/>
    <property type="match status" value="1"/>
</dbReference>
<evidence type="ECO:0000256" key="1">
    <source>
        <dbReference type="ARBA" id="ARBA00010515"/>
    </source>
</evidence>
<comment type="similarity">
    <text evidence="1">Belongs to the 'GDXG' lipolytic enzyme family.</text>
</comment>
<dbReference type="OMA" id="FFHESCN"/>
<dbReference type="RefSeq" id="XP_010235382.1">
    <property type="nucleotide sequence ID" value="XM_010237080.3"/>
</dbReference>
<dbReference type="GO" id="GO:0016787">
    <property type="term" value="F:hydrolase activity"/>
    <property type="evidence" value="ECO:0007669"/>
    <property type="project" value="UniProtKB-KW"/>
</dbReference>
<evidence type="ECO:0000259" key="5">
    <source>
        <dbReference type="Pfam" id="PF07859"/>
    </source>
</evidence>
<sequence length="362" mass="38022">MSTTHADATAAATDVVTDARAPPPSKSDSLFMQIVVHPDGTVTRPFVPTVPPSSDADEPAAVQSRDVPLDAALGTYLRLYLPPTVRASKKKLPVILYLHGGGFVLFTPATVFYHASCEAMAAAVPAIVASLHYRLAPDHRLPAAYHDAAAALLWLRQNSATDPWISAHADLESPRCFLMGSSSGANIAFHAALKSSPSAVVFPVSGVVMHQPYLGGETRTASEAASEGDAMLPLEASDKLWRLALPDGADRDHVYSNPAKSMAAEDLAGFPRCLVSGSVGDPLIDRQRAFAAWLRGSGAVEVVEKTDGKGFHAAELFVPEVAEELFAAVRDFVYGDGDQAAEMVVVGDDEPAPVSVGGAALT</sequence>
<dbReference type="InterPro" id="IPR050466">
    <property type="entry name" value="Carboxylest/Gibb_receptor"/>
</dbReference>
<accession>I1I989</accession>
<proteinExistence type="inferred from homology"/>
<keyword evidence="8" id="KW-1185">Reference proteome</keyword>
<reference evidence="6" key="2">
    <citation type="submission" date="2017-06" db="EMBL/GenBank/DDBJ databases">
        <title>WGS assembly of Brachypodium distachyon.</title>
        <authorList>
            <consortium name="The International Brachypodium Initiative"/>
            <person name="Lucas S."/>
            <person name="Harmon-Smith M."/>
            <person name="Lail K."/>
            <person name="Tice H."/>
            <person name="Grimwood J."/>
            <person name="Bruce D."/>
            <person name="Barry K."/>
            <person name="Shu S."/>
            <person name="Lindquist E."/>
            <person name="Wang M."/>
            <person name="Pitluck S."/>
            <person name="Vogel J.P."/>
            <person name="Garvin D.F."/>
            <person name="Mockler T.C."/>
            <person name="Schmutz J."/>
            <person name="Rokhsar D."/>
            <person name="Bevan M.W."/>
        </authorList>
    </citation>
    <scope>NUCLEOTIDE SEQUENCE</scope>
    <source>
        <strain evidence="6">Bd21</strain>
    </source>
</reference>
<dbReference type="eggNOG" id="KOG1515">
    <property type="taxonomic scope" value="Eukaryota"/>
</dbReference>
<dbReference type="AlphaFoldDB" id="I1I989"/>
<dbReference type="PROSITE" id="PS01173">
    <property type="entry name" value="LIPASE_GDXG_HIS"/>
    <property type="match status" value="1"/>
</dbReference>
<keyword evidence="4" id="KW-0812">Transmembrane</keyword>